<keyword evidence="2" id="KW-1003">Cell membrane</keyword>
<evidence type="ECO:0000256" key="6">
    <source>
        <dbReference type="ARBA" id="ARBA00043993"/>
    </source>
</evidence>
<name>A0ABT4N2Q3_GORRU</name>
<evidence type="ECO:0000313" key="11">
    <source>
        <dbReference type="Proteomes" id="UP001067235"/>
    </source>
</evidence>
<evidence type="ECO:0000256" key="2">
    <source>
        <dbReference type="ARBA" id="ARBA00022475"/>
    </source>
</evidence>
<keyword evidence="11" id="KW-1185">Reference proteome</keyword>
<dbReference type="Pfam" id="PF13515">
    <property type="entry name" value="FUSC_2"/>
    <property type="match status" value="1"/>
</dbReference>
<feature type="signal peptide" evidence="8">
    <location>
        <begin position="1"/>
        <end position="26"/>
    </location>
</feature>
<feature type="chain" id="PRO_5047491174" evidence="8">
    <location>
        <begin position="27"/>
        <end position="566"/>
    </location>
</feature>
<feature type="transmembrane region" description="Helical" evidence="7">
    <location>
        <begin position="141"/>
        <end position="161"/>
    </location>
</feature>
<comment type="similarity">
    <text evidence="6">Belongs to the YccS/YhfK family.</text>
</comment>
<comment type="caution">
    <text evidence="10">The sequence shown here is derived from an EMBL/GenBank/DDBJ whole genome shotgun (WGS) entry which is preliminary data.</text>
</comment>
<keyword evidence="8" id="KW-0732">Signal</keyword>
<feature type="transmembrane region" description="Helical" evidence="7">
    <location>
        <begin position="67"/>
        <end position="86"/>
    </location>
</feature>
<feature type="transmembrane region" description="Helical" evidence="7">
    <location>
        <begin position="427"/>
        <end position="445"/>
    </location>
</feature>
<dbReference type="PANTHER" id="PTHR30509:SF9">
    <property type="entry name" value="MULTIDRUG RESISTANCE PROTEIN MDTO"/>
    <property type="match status" value="1"/>
</dbReference>
<feature type="transmembrane region" description="Helical" evidence="7">
    <location>
        <begin position="92"/>
        <end position="110"/>
    </location>
</feature>
<evidence type="ECO:0000259" key="9">
    <source>
        <dbReference type="Pfam" id="PF13515"/>
    </source>
</evidence>
<gene>
    <name evidence="10" type="ORF">O4213_21995</name>
</gene>
<reference evidence="10" key="1">
    <citation type="submission" date="2022-12" db="EMBL/GenBank/DDBJ databases">
        <authorList>
            <person name="Krivoruchko A.V."/>
            <person name="Elkin A."/>
        </authorList>
    </citation>
    <scope>NUCLEOTIDE SEQUENCE</scope>
    <source>
        <strain evidence="10">IEGM 1388</strain>
    </source>
</reference>
<keyword evidence="3 7" id="KW-0812">Transmembrane</keyword>
<evidence type="ECO:0000313" key="10">
    <source>
        <dbReference type="EMBL" id="MCZ4552676.1"/>
    </source>
</evidence>
<comment type="subcellular location">
    <subcellularLocation>
        <location evidence="1">Cell membrane</location>
        <topology evidence="1">Multi-pass membrane protein</topology>
    </subcellularLocation>
</comment>
<evidence type="ECO:0000256" key="4">
    <source>
        <dbReference type="ARBA" id="ARBA00022989"/>
    </source>
</evidence>
<sequence length="566" mass="58570">MRSVGAALRPQPAALAVSMAARTALAAGTVTVVGAVVGDLNAVGMAYFGAACAVAFAARGTYRLRSWALLAQAGGAVVGLTIGALVPDQPATLIAAAAVAGVISGVIGVIGPNAPAFGMMLTIGLAFGEFGGSPLPSIEQSLWYLVGTLIVAVATLSPWVFHRGGDERTLVAAVFDSAAAVCDDIGSSEARAARARLARASADARSVTHHPRAELVAFAVAGLYAEENPVPRSVSDLLRAAADATRRGEPLARATMKVENPTPAMAALFDAFAMSPTRPPAPGRPGRRDLMRSALRAIWSLPALGNGMRLGLCLAMATGTAVALHDSNHAFWLPLTVAVIVRPEYASVFVRTVNRVCGTIAGAAFAAAILAVFGSGLPVACAAALALSVAVLTAPKLYAFSVIGITGSALLASCIGTADPALPALRLVDTVIGAGVAIVFGYLLWPDSRRLPTTARLDAALPAVQAYLEEAVKQPTRRVNWQTRRDEAYRQAHLLRAATEAATTELPPVSSIAVFRIPVAVELEELVDAITALAAKAEAGHDVVSERDRIEQRLRLLESLPLHSHD</sequence>
<dbReference type="EMBL" id="JAPWIE010000007">
    <property type="protein sequence ID" value="MCZ4552676.1"/>
    <property type="molecule type" value="Genomic_DNA"/>
</dbReference>
<feature type="transmembrane region" description="Helical" evidence="7">
    <location>
        <begin position="297"/>
        <end position="324"/>
    </location>
</feature>
<accession>A0ABT4N2Q3</accession>
<dbReference type="RefSeq" id="WP_301573350.1">
    <property type="nucleotide sequence ID" value="NZ_JAPWIE010000007.1"/>
</dbReference>
<dbReference type="PANTHER" id="PTHR30509">
    <property type="entry name" value="P-HYDROXYBENZOIC ACID EFFLUX PUMP SUBUNIT-RELATED"/>
    <property type="match status" value="1"/>
</dbReference>
<keyword evidence="5 7" id="KW-0472">Membrane</keyword>
<evidence type="ECO:0000256" key="7">
    <source>
        <dbReference type="SAM" id="Phobius"/>
    </source>
</evidence>
<organism evidence="10 11">
    <name type="scientific">Gordonia rubripertincta</name>
    <name type="common">Rhodococcus corallinus</name>
    <dbReference type="NCBI Taxonomy" id="36822"/>
    <lineage>
        <taxon>Bacteria</taxon>
        <taxon>Bacillati</taxon>
        <taxon>Actinomycetota</taxon>
        <taxon>Actinomycetes</taxon>
        <taxon>Mycobacteriales</taxon>
        <taxon>Gordoniaceae</taxon>
        <taxon>Gordonia</taxon>
    </lineage>
</organism>
<evidence type="ECO:0000256" key="8">
    <source>
        <dbReference type="SAM" id="SignalP"/>
    </source>
</evidence>
<feature type="domain" description="Integral membrane bound transporter" evidence="9">
    <location>
        <begin position="321"/>
        <end position="440"/>
    </location>
</feature>
<evidence type="ECO:0000256" key="1">
    <source>
        <dbReference type="ARBA" id="ARBA00004651"/>
    </source>
</evidence>
<feature type="transmembrane region" description="Helical" evidence="7">
    <location>
        <begin position="117"/>
        <end position="135"/>
    </location>
</feature>
<keyword evidence="4 7" id="KW-1133">Transmembrane helix</keyword>
<feature type="transmembrane region" description="Helical" evidence="7">
    <location>
        <begin position="42"/>
        <end position="60"/>
    </location>
</feature>
<protein>
    <submittedName>
        <fullName evidence="10">FUSC family protein</fullName>
    </submittedName>
</protein>
<dbReference type="InterPro" id="IPR049453">
    <property type="entry name" value="Memb_transporter_dom"/>
</dbReference>
<proteinExistence type="inferred from homology"/>
<feature type="transmembrane region" description="Helical" evidence="7">
    <location>
        <begin position="362"/>
        <end position="391"/>
    </location>
</feature>
<dbReference type="Proteomes" id="UP001067235">
    <property type="component" value="Unassembled WGS sequence"/>
</dbReference>
<evidence type="ECO:0000256" key="3">
    <source>
        <dbReference type="ARBA" id="ARBA00022692"/>
    </source>
</evidence>
<feature type="transmembrane region" description="Helical" evidence="7">
    <location>
        <begin position="397"/>
        <end position="415"/>
    </location>
</feature>
<evidence type="ECO:0000256" key="5">
    <source>
        <dbReference type="ARBA" id="ARBA00023136"/>
    </source>
</evidence>